<dbReference type="Gene3D" id="1.10.260.40">
    <property type="entry name" value="lambda repressor-like DNA-binding domains"/>
    <property type="match status" value="1"/>
</dbReference>
<dbReference type="Pfam" id="PF13377">
    <property type="entry name" value="Peripla_BP_3"/>
    <property type="match status" value="1"/>
</dbReference>
<evidence type="ECO:0000259" key="4">
    <source>
        <dbReference type="PROSITE" id="PS50932"/>
    </source>
</evidence>
<dbReference type="SUPFAM" id="SSF47413">
    <property type="entry name" value="lambda repressor-like DNA-binding domains"/>
    <property type="match status" value="1"/>
</dbReference>
<dbReference type="GO" id="GO:0000976">
    <property type="term" value="F:transcription cis-regulatory region binding"/>
    <property type="evidence" value="ECO:0007669"/>
    <property type="project" value="TreeGrafter"/>
</dbReference>
<dbReference type="Proteomes" id="UP000229095">
    <property type="component" value="Unassembled WGS sequence"/>
</dbReference>
<dbReference type="CDD" id="cd01392">
    <property type="entry name" value="HTH_LacI"/>
    <property type="match status" value="1"/>
</dbReference>
<dbReference type="SMART" id="SM00354">
    <property type="entry name" value="HTH_LACI"/>
    <property type="match status" value="1"/>
</dbReference>
<dbReference type="InterPro" id="IPR028082">
    <property type="entry name" value="Peripla_BP_I"/>
</dbReference>
<dbReference type="EMBL" id="PEBI01000001">
    <property type="protein sequence ID" value="PJM73750.1"/>
    <property type="molecule type" value="Genomic_DNA"/>
</dbReference>
<evidence type="ECO:0000256" key="2">
    <source>
        <dbReference type="ARBA" id="ARBA00023125"/>
    </source>
</evidence>
<keyword evidence="6" id="KW-1185">Reference proteome</keyword>
<dbReference type="OrthoDB" id="3226810at2"/>
<evidence type="ECO:0000313" key="6">
    <source>
        <dbReference type="Proteomes" id="UP000229095"/>
    </source>
</evidence>
<keyword evidence="2" id="KW-0238">DNA-binding</keyword>
<sequence>MDVAREAGVSIATASRALNGGTRKVRKDSYAKVTAAARRLNYRPNAFAQAVAKGSSSNIALLVSDISDPYFAGVSQGVVKAASERGVDVAIGVASDGAEELDRISGFIASRPRGIIISESENVNDHTRQELQQELKRYSDAGGRVVFVLDRDMPFPAIDVGNEDGGHAIGKLLRDAGYRRPVILKGNDGYRSSGQRYRGVVKALAEGGVDIDPRAVANGGFRRETGFAVVSQMIRDRLLPPGEGALYGGAGADCVVALNDVMAIGAMTALRAAGIEPGRQVGVTGFGDIPYAVDVYPALTTVHLPLQDMGKAAVENVLLSDDEYRSLGHRLIFLHARPDVILRDSLPRR</sequence>
<dbReference type="PROSITE" id="PS50932">
    <property type="entry name" value="HTH_LACI_2"/>
    <property type="match status" value="1"/>
</dbReference>
<reference evidence="5 6" key="1">
    <citation type="submission" date="2017-10" db="EMBL/GenBank/DDBJ databases">
        <title>Draft genome sequences of strains TRE 1, TRE 9, TRE H and TRI 7, isolated from tamarins, belonging to four potential novel Bifidobacterium species.</title>
        <authorList>
            <person name="Mattarelli P."/>
            <person name="Modesto M."/>
            <person name="Puglisi E."/>
            <person name="Morelli L."/>
            <person name="Spezio C."/>
            <person name="Bonetti A."/>
            <person name="Sandri C."/>
        </authorList>
    </citation>
    <scope>NUCLEOTIDE SEQUENCE [LARGE SCALE GENOMIC DNA]</scope>
    <source>
        <strain evidence="6">TRE1</strain>
    </source>
</reference>
<keyword evidence="1" id="KW-0805">Transcription regulation</keyword>
<dbReference type="GO" id="GO:0003700">
    <property type="term" value="F:DNA-binding transcription factor activity"/>
    <property type="evidence" value="ECO:0007669"/>
    <property type="project" value="TreeGrafter"/>
</dbReference>
<dbReference type="SUPFAM" id="SSF53822">
    <property type="entry name" value="Periplasmic binding protein-like I"/>
    <property type="match status" value="1"/>
</dbReference>
<organism evidence="5 6">
    <name type="scientific">Bifidobacterium primatium</name>
    <dbReference type="NCBI Taxonomy" id="2045438"/>
    <lineage>
        <taxon>Bacteria</taxon>
        <taxon>Bacillati</taxon>
        <taxon>Actinomycetota</taxon>
        <taxon>Actinomycetes</taxon>
        <taxon>Bifidobacteriales</taxon>
        <taxon>Bifidobacteriaceae</taxon>
        <taxon>Bifidobacterium</taxon>
    </lineage>
</organism>
<proteinExistence type="predicted"/>
<gene>
    <name evidence="5" type="ORF">CS006_00750</name>
</gene>
<dbReference type="AlphaFoldDB" id="A0A2M9HAB1"/>
<evidence type="ECO:0000313" key="5">
    <source>
        <dbReference type="EMBL" id="PJM73750.1"/>
    </source>
</evidence>
<protein>
    <submittedName>
        <fullName evidence="5">LacI family transcriptional regulator</fullName>
    </submittedName>
</protein>
<dbReference type="Gene3D" id="3.40.50.2300">
    <property type="match status" value="2"/>
</dbReference>
<dbReference type="InterPro" id="IPR000843">
    <property type="entry name" value="HTH_LacI"/>
</dbReference>
<name>A0A2M9HAB1_9BIFI</name>
<keyword evidence="3" id="KW-0804">Transcription</keyword>
<dbReference type="InterPro" id="IPR010982">
    <property type="entry name" value="Lambda_DNA-bd_dom_sf"/>
</dbReference>
<comment type="caution">
    <text evidence="5">The sequence shown here is derived from an EMBL/GenBank/DDBJ whole genome shotgun (WGS) entry which is preliminary data.</text>
</comment>
<accession>A0A2M9HAB1</accession>
<evidence type="ECO:0000256" key="3">
    <source>
        <dbReference type="ARBA" id="ARBA00023163"/>
    </source>
</evidence>
<feature type="domain" description="HTH lacI-type" evidence="4">
    <location>
        <begin position="1"/>
        <end position="53"/>
    </location>
</feature>
<dbReference type="CDD" id="cd06267">
    <property type="entry name" value="PBP1_LacI_sugar_binding-like"/>
    <property type="match status" value="1"/>
</dbReference>
<dbReference type="PANTHER" id="PTHR30146">
    <property type="entry name" value="LACI-RELATED TRANSCRIPTIONAL REPRESSOR"/>
    <property type="match status" value="1"/>
</dbReference>
<evidence type="ECO:0000256" key="1">
    <source>
        <dbReference type="ARBA" id="ARBA00023015"/>
    </source>
</evidence>
<dbReference type="Pfam" id="PF00356">
    <property type="entry name" value="LacI"/>
    <property type="match status" value="1"/>
</dbReference>
<dbReference type="InterPro" id="IPR046335">
    <property type="entry name" value="LacI/GalR-like_sensor"/>
</dbReference>
<dbReference type="PANTHER" id="PTHR30146:SF153">
    <property type="entry name" value="LACTOSE OPERON REPRESSOR"/>
    <property type="match status" value="1"/>
</dbReference>